<sequence>MSEFIESELPLPRLALPSCPTHSQSDDPSVYPDPLDPLVLPVNSADITDTGIQKVTRFWPTSVPLFTFTGHPYLQERKDRIIQVLKLGRKERLGNGLQAASALTHNQYTKIFPEETRILDCLLTSISSCTTFSKDVVYKLNEKIYQELLTRLTNLHAVASSSLQSFGYSALRPPVWAIDTSKGLTANDFEVYALQYRIRVENFLCMLDEVHDWDRCLTKIYLDEELLATQHNTDRSHLKNREYYLPAVPPIPHLYPSKSKTSFQTSVFNSNWGRVQHDIPTDKEQHPSNSQAINIRGQSCLFLVNVSVCLLYLTKLRYQTT</sequence>
<accession>A0AA39UZ89</accession>
<dbReference type="AlphaFoldDB" id="A0AA39UZ89"/>
<proteinExistence type="predicted"/>
<dbReference type="EMBL" id="JAUEPU010000010">
    <property type="protein sequence ID" value="KAK0499155.1"/>
    <property type="molecule type" value="Genomic_DNA"/>
</dbReference>
<gene>
    <name evidence="1" type="ORF">EDD18DRAFT_1376992</name>
</gene>
<comment type="caution">
    <text evidence="1">The sequence shown here is derived from an EMBL/GenBank/DDBJ whole genome shotgun (WGS) entry which is preliminary data.</text>
</comment>
<reference evidence="1" key="1">
    <citation type="submission" date="2023-06" db="EMBL/GenBank/DDBJ databases">
        <authorList>
            <consortium name="Lawrence Berkeley National Laboratory"/>
            <person name="Ahrendt S."/>
            <person name="Sahu N."/>
            <person name="Indic B."/>
            <person name="Wong-Bajracharya J."/>
            <person name="Merenyi Z."/>
            <person name="Ke H.-M."/>
            <person name="Monk M."/>
            <person name="Kocsube S."/>
            <person name="Drula E."/>
            <person name="Lipzen A."/>
            <person name="Balint B."/>
            <person name="Henrissat B."/>
            <person name="Andreopoulos B."/>
            <person name="Martin F.M."/>
            <person name="Harder C.B."/>
            <person name="Rigling D."/>
            <person name="Ford K.L."/>
            <person name="Foster G.D."/>
            <person name="Pangilinan J."/>
            <person name="Papanicolaou A."/>
            <person name="Barry K."/>
            <person name="LaButti K."/>
            <person name="Viragh M."/>
            <person name="Koriabine M."/>
            <person name="Yan M."/>
            <person name="Riley R."/>
            <person name="Champramary S."/>
            <person name="Plett K.L."/>
            <person name="Tsai I.J."/>
            <person name="Slot J."/>
            <person name="Sipos G."/>
            <person name="Plett J."/>
            <person name="Nagy L.G."/>
            <person name="Grigoriev I.V."/>
        </authorList>
    </citation>
    <scope>NUCLEOTIDE SEQUENCE</scope>
    <source>
        <strain evidence="1">HWK02</strain>
    </source>
</reference>
<dbReference type="Proteomes" id="UP001175228">
    <property type="component" value="Unassembled WGS sequence"/>
</dbReference>
<organism evidence="1 2">
    <name type="scientific">Armillaria luteobubalina</name>
    <dbReference type="NCBI Taxonomy" id="153913"/>
    <lineage>
        <taxon>Eukaryota</taxon>
        <taxon>Fungi</taxon>
        <taxon>Dikarya</taxon>
        <taxon>Basidiomycota</taxon>
        <taxon>Agaricomycotina</taxon>
        <taxon>Agaricomycetes</taxon>
        <taxon>Agaricomycetidae</taxon>
        <taxon>Agaricales</taxon>
        <taxon>Marasmiineae</taxon>
        <taxon>Physalacriaceae</taxon>
        <taxon>Armillaria</taxon>
    </lineage>
</organism>
<keyword evidence="2" id="KW-1185">Reference proteome</keyword>
<name>A0AA39UZ89_9AGAR</name>
<protein>
    <submittedName>
        <fullName evidence="1">Uncharacterized protein</fullName>
    </submittedName>
</protein>
<evidence type="ECO:0000313" key="1">
    <source>
        <dbReference type="EMBL" id="KAK0499155.1"/>
    </source>
</evidence>
<evidence type="ECO:0000313" key="2">
    <source>
        <dbReference type="Proteomes" id="UP001175228"/>
    </source>
</evidence>